<proteinExistence type="inferred from homology"/>
<keyword evidence="3" id="KW-0653">Protein transport</keyword>
<feature type="region of interest" description="Disordered" evidence="5">
    <location>
        <begin position="1"/>
        <end position="113"/>
    </location>
</feature>
<feature type="compositionally biased region" description="Gly residues" evidence="5">
    <location>
        <begin position="80"/>
        <end position="89"/>
    </location>
</feature>
<comment type="similarity">
    <text evidence="1">Belongs to the SNAP-25 family.</text>
</comment>
<keyword evidence="8" id="KW-1185">Reference proteome</keyword>
<feature type="compositionally biased region" description="Polar residues" evidence="5">
    <location>
        <begin position="154"/>
        <end position="163"/>
    </location>
</feature>
<feature type="region of interest" description="Disordered" evidence="5">
    <location>
        <begin position="340"/>
        <end position="382"/>
    </location>
</feature>
<evidence type="ECO:0000313" key="8">
    <source>
        <dbReference type="Proteomes" id="UP000192927"/>
    </source>
</evidence>
<evidence type="ECO:0000256" key="4">
    <source>
        <dbReference type="ARBA" id="ARBA00072549"/>
    </source>
</evidence>
<feature type="compositionally biased region" description="Low complexity" evidence="5">
    <location>
        <begin position="67"/>
        <end position="79"/>
    </location>
</feature>
<protein>
    <recommendedName>
        <fullName evidence="4">Protein transport protein SEC9</fullName>
    </recommendedName>
</protein>
<dbReference type="PROSITE" id="PS50192">
    <property type="entry name" value="T_SNARE"/>
    <property type="match status" value="1"/>
</dbReference>
<dbReference type="AlphaFoldDB" id="A0A1W5CUB4"/>
<dbReference type="GO" id="GO:0006887">
    <property type="term" value="P:exocytosis"/>
    <property type="evidence" value="ECO:0007669"/>
    <property type="project" value="TreeGrafter"/>
</dbReference>
<feature type="domain" description="T-SNARE coiled-coil homology" evidence="6">
    <location>
        <begin position="398"/>
        <end position="460"/>
    </location>
</feature>
<evidence type="ECO:0000313" key="7">
    <source>
        <dbReference type="EMBL" id="SLM34382.1"/>
    </source>
</evidence>
<name>A0A1W5CUB4_9LECA</name>
<dbReference type="EMBL" id="FWEW01000275">
    <property type="protein sequence ID" value="SLM34382.1"/>
    <property type="molecule type" value="Genomic_DNA"/>
</dbReference>
<dbReference type="GO" id="GO:0031201">
    <property type="term" value="C:SNARE complex"/>
    <property type="evidence" value="ECO:0007669"/>
    <property type="project" value="TreeGrafter"/>
</dbReference>
<dbReference type="GO" id="GO:0005484">
    <property type="term" value="F:SNAP receptor activity"/>
    <property type="evidence" value="ECO:0007669"/>
    <property type="project" value="TreeGrafter"/>
</dbReference>
<dbReference type="FunFam" id="1.20.5.110:FF:000043">
    <property type="entry name" value="Protein transport protein sec9"/>
    <property type="match status" value="1"/>
</dbReference>
<dbReference type="FunFam" id="1.20.5.110:FF:000048">
    <property type="entry name" value="Protein transport protein SEC9"/>
    <property type="match status" value="1"/>
</dbReference>
<organism evidence="7 8">
    <name type="scientific">Lasallia pustulata</name>
    <dbReference type="NCBI Taxonomy" id="136370"/>
    <lineage>
        <taxon>Eukaryota</taxon>
        <taxon>Fungi</taxon>
        <taxon>Dikarya</taxon>
        <taxon>Ascomycota</taxon>
        <taxon>Pezizomycotina</taxon>
        <taxon>Lecanoromycetes</taxon>
        <taxon>OSLEUM clade</taxon>
        <taxon>Umbilicariomycetidae</taxon>
        <taxon>Umbilicariales</taxon>
        <taxon>Umbilicariaceae</taxon>
        <taxon>Lasallia</taxon>
    </lineage>
</organism>
<feature type="region of interest" description="Disordered" evidence="5">
    <location>
        <begin position="127"/>
        <end position="240"/>
    </location>
</feature>
<dbReference type="PANTHER" id="PTHR19305:SF9">
    <property type="entry name" value="SYNAPTOSOMAL-ASSOCIATED PROTEIN 29"/>
    <property type="match status" value="1"/>
</dbReference>
<accession>A0A1W5CUB4</accession>
<dbReference type="SUPFAM" id="SSF58038">
    <property type="entry name" value="SNARE fusion complex"/>
    <property type="match status" value="2"/>
</dbReference>
<dbReference type="GO" id="GO:0005886">
    <property type="term" value="C:plasma membrane"/>
    <property type="evidence" value="ECO:0007669"/>
    <property type="project" value="TreeGrafter"/>
</dbReference>
<feature type="compositionally biased region" description="Basic and acidic residues" evidence="5">
    <location>
        <begin position="340"/>
        <end position="349"/>
    </location>
</feature>
<feature type="compositionally biased region" description="Basic and acidic residues" evidence="5">
    <location>
        <begin position="8"/>
        <end position="17"/>
    </location>
</feature>
<evidence type="ECO:0000256" key="3">
    <source>
        <dbReference type="ARBA" id="ARBA00022927"/>
    </source>
</evidence>
<feature type="compositionally biased region" description="Polar residues" evidence="5">
    <location>
        <begin position="29"/>
        <end position="38"/>
    </location>
</feature>
<keyword evidence="2" id="KW-0813">Transport</keyword>
<dbReference type="GO" id="GO:0006906">
    <property type="term" value="P:vesicle fusion"/>
    <property type="evidence" value="ECO:0007669"/>
    <property type="project" value="TreeGrafter"/>
</dbReference>
<dbReference type="CDD" id="cd15857">
    <property type="entry name" value="SNARE_SEC9C"/>
    <property type="match status" value="1"/>
</dbReference>
<dbReference type="Gene3D" id="1.20.5.110">
    <property type="match status" value="2"/>
</dbReference>
<dbReference type="GO" id="GO:0019905">
    <property type="term" value="F:syntaxin binding"/>
    <property type="evidence" value="ECO:0007669"/>
    <property type="project" value="TreeGrafter"/>
</dbReference>
<dbReference type="CDD" id="cd15886">
    <property type="entry name" value="SNARE_SEC9N"/>
    <property type="match status" value="1"/>
</dbReference>
<evidence type="ECO:0000259" key="6">
    <source>
        <dbReference type="PROSITE" id="PS50192"/>
    </source>
</evidence>
<feature type="compositionally biased region" description="Basic and acidic residues" evidence="5">
    <location>
        <begin position="164"/>
        <end position="179"/>
    </location>
</feature>
<dbReference type="SMART" id="SM00397">
    <property type="entry name" value="t_SNARE"/>
    <property type="match status" value="2"/>
</dbReference>
<evidence type="ECO:0000256" key="5">
    <source>
        <dbReference type="SAM" id="MobiDB-lite"/>
    </source>
</evidence>
<dbReference type="InterPro" id="IPR000727">
    <property type="entry name" value="T_SNARE_dom"/>
</dbReference>
<dbReference type="PANTHER" id="PTHR19305">
    <property type="entry name" value="SYNAPTOSOMAL ASSOCIATED PROTEIN"/>
    <property type="match status" value="1"/>
</dbReference>
<sequence length="461" mass="49555">MGKFGFGKKGEGDEDSNRSALFGGRSKNKPTNPSSNPYAQPVTAPDPYTQAKLNVGVGDPPRGSSPANSGYSASVASSGGYAGTNGGGYAADNKSASMNGGDDKHDTARSGYGVDKYGAQGGYGVDRYGGGAGASTSDTAPSRYGAGGYGGLGRTNSFDTTTADDNRDALFGGARERIHQQQVGTSGAGGAGRPPPYRADYGQSGPSGAYGNGESQGYGAYEDRQLTAEEEEEEDVQATKQQIRFIKQEDVSSTRNALRIAAQAEETGRNTLARLGAQGERIHNTEKNLDLAANHNRIAEDKARELKTLNKSMFAVHVSNPFTASARRQQRDDDIINKHRNEREQRESTRQAAFETNQRLDRTFRDLQPGDAGYSSKKDKSSLAERAKYQFEADSEDDEMENEIDSNLDALSGAASRLNGLARATGKEVDEQNRHLERITGKSDFVDDQIAMNRARLDRFH</sequence>
<dbReference type="Proteomes" id="UP000192927">
    <property type="component" value="Unassembled WGS sequence"/>
</dbReference>
<evidence type="ECO:0000256" key="1">
    <source>
        <dbReference type="ARBA" id="ARBA00009480"/>
    </source>
</evidence>
<reference evidence="8" key="1">
    <citation type="submission" date="2017-03" db="EMBL/GenBank/DDBJ databases">
        <authorList>
            <person name="Sharma R."/>
            <person name="Thines M."/>
        </authorList>
    </citation>
    <scope>NUCLEOTIDE SEQUENCE [LARGE SCALE GENOMIC DNA]</scope>
</reference>
<evidence type="ECO:0000256" key="2">
    <source>
        <dbReference type="ARBA" id="ARBA00022448"/>
    </source>
</evidence>
<dbReference type="GO" id="GO:0015031">
    <property type="term" value="P:protein transport"/>
    <property type="evidence" value="ECO:0007669"/>
    <property type="project" value="UniProtKB-KW"/>
</dbReference>